<evidence type="ECO:0000313" key="3">
    <source>
        <dbReference type="Proteomes" id="UP001418222"/>
    </source>
</evidence>
<name>A0AAP0G7Y1_9ASPA</name>
<dbReference type="EMBL" id="JBBWWQ010000007">
    <property type="protein sequence ID" value="KAK8942915.1"/>
    <property type="molecule type" value="Genomic_DNA"/>
</dbReference>
<feature type="region of interest" description="Disordered" evidence="1">
    <location>
        <begin position="1"/>
        <end position="20"/>
    </location>
</feature>
<sequence length="136" mass="15185">MAAAAIASQHNGLRRHRFPTLRPSPSFPNFTDAAAINAMVATVVSQHHSRRHHCIPMPQTPPSRQLAAAPHIAEAPQPKTPIPTYATNRISRKNLPPDQIFARTTAGNTIPEDRHLPEYLHLPEYRHVPETPLPKR</sequence>
<proteinExistence type="predicted"/>
<gene>
    <name evidence="2" type="ORF">KSP39_PZI009181</name>
</gene>
<reference evidence="2 3" key="1">
    <citation type="journal article" date="2022" name="Nat. Plants">
        <title>Genomes of leafy and leafless Platanthera orchids illuminate the evolution of mycoheterotrophy.</title>
        <authorList>
            <person name="Li M.H."/>
            <person name="Liu K.W."/>
            <person name="Li Z."/>
            <person name="Lu H.C."/>
            <person name="Ye Q.L."/>
            <person name="Zhang D."/>
            <person name="Wang J.Y."/>
            <person name="Li Y.F."/>
            <person name="Zhong Z.M."/>
            <person name="Liu X."/>
            <person name="Yu X."/>
            <person name="Liu D.K."/>
            <person name="Tu X.D."/>
            <person name="Liu B."/>
            <person name="Hao Y."/>
            <person name="Liao X.Y."/>
            <person name="Jiang Y.T."/>
            <person name="Sun W.H."/>
            <person name="Chen J."/>
            <person name="Chen Y.Q."/>
            <person name="Ai Y."/>
            <person name="Zhai J.W."/>
            <person name="Wu S.S."/>
            <person name="Zhou Z."/>
            <person name="Hsiao Y.Y."/>
            <person name="Wu W.L."/>
            <person name="Chen Y.Y."/>
            <person name="Lin Y.F."/>
            <person name="Hsu J.L."/>
            <person name="Li C.Y."/>
            <person name="Wang Z.W."/>
            <person name="Zhao X."/>
            <person name="Zhong W.Y."/>
            <person name="Ma X.K."/>
            <person name="Ma L."/>
            <person name="Huang J."/>
            <person name="Chen G.Z."/>
            <person name="Huang M.Z."/>
            <person name="Huang L."/>
            <person name="Peng D.H."/>
            <person name="Luo Y.B."/>
            <person name="Zou S.Q."/>
            <person name="Chen S.P."/>
            <person name="Lan S."/>
            <person name="Tsai W.C."/>
            <person name="Van de Peer Y."/>
            <person name="Liu Z.J."/>
        </authorList>
    </citation>
    <scope>NUCLEOTIDE SEQUENCE [LARGE SCALE GENOMIC DNA]</scope>
    <source>
        <strain evidence="2">Lor287</strain>
    </source>
</reference>
<protein>
    <submittedName>
        <fullName evidence="2">Uncharacterized protein</fullName>
    </submittedName>
</protein>
<dbReference type="AlphaFoldDB" id="A0AAP0G7Y1"/>
<evidence type="ECO:0000256" key="1">
    <source>
        <dbReference type="SAM" id="MobiDB-lite"/>
    </source>
</evidence>
<accession>A0AAP0G7Y1</accession>
<evidence type="ECO:0000313" key="2">
    <source>
        <dbReference type="EMBL" id="KAK8942915.1"/>
    </source>
</evidence>
<dbReference type="Proteomes" id="UP001418222">
    <property type="component" value="Unassembled WGS sequence"/>
</dbReference>
<keyword evidence="3" id="KW-1185">Reference proteome</keyword>
<organism evidence="2 3">
    <name type="scientific">Platanthera zijinensis</name>
    <dbReference type="NCBI Taxonomy" id="2320716"/>
    <lineage>
        <taxon>Eukaryota</taxon>
        <taxon>Viridiplantae</taxon>
        <taxon>Streptophyta</taxon>
        <taxon>Embryophyta</taxon>
        <taxon>Tracheophyta</taxon>
        <taxon>Spermatophyta</taxon>
        <taxon>Magnoliopsida</taxon>
        <taxon>Liliopsida</taxon>
        <taxon>Asparagales</taxon>
        <taxon>Orchidaceae</taxon>
        <taxon>Orchidoideae</taxon>
        <taxon>Orchideae</taxon>
        <taxon>Orchidinae</taxon>
        <taxon>Platanthera</taxon>
    </lineage>
</organism>
<comment type="caution">
    <text evidence="2">The sequence shown here is derived from an EMBL/GenBank/DDBJ whole genome shotgun (WGS) entry which is preliminary data.</text>
</comment>
<feature type="region of interest" description="Disordered" evidence="1">
    <location>
        <begin position="56"/>
        <end position="84"/>
    </location>
</feature>